<keyword evidence="1" id="KW-0547">Nucleotide-binding</keyword>
<dbReference type="PANTHER" id="PTHR24070">
    <property type="entry name" value="RAS, DI-RAS, AND RHEB FAMILY MEMBERS OF SMALL GTPASE SUPERFAMILY"/>
    <property type="match status" value="1"/>
</dbReference>
<dbReference type="InterPro" id="IPR027417">
    <property type="entry name" value="P-loop_NTPase"/>
</dbReference>
<dbReference type="SUPFAM" id="SSF52540">
    <property type="entry name" value="P-loop containing nucleoside triphosphate hydrolases"/>
    <property type="match status" value="1"/>
</dbReference>
<dbReference type="GO" id="GO:0007165">
    <property type="term" value="P:signal transduction"/>
    <property type="evidence" value="ECO:0007669"/>
    <property type="project" value="InterPro"/>
</dbReference>
<accession>A0A9P5H222</accession>
<feature type="compositionally biased region" description="Basic residues" evidence="3">
    <location>
        <begin position="262"/>
        <end position="272"/>
    </location>
</feature>
<name>A0A9P5H222_9HYPO</name>
<dbReference type="Pfam" id="PF00071">
    <property type="entry name" value="Ras"/>
    <property type="match status" value="1"/>
</dbReference>
<dbReference type="PRINTS" id="PR00449">
    <property type="entry name" value="RASTRNSFRMNG"/>
</dbReference>
<sequence>MDKLETADQEQHLLRCGGVELSLHQPSRHSIATRPLTIIRICALNYYSKQHIDVEHQHSDHMATLMALARKHVVEEMRITVLGAGNVGKRCMARRYCADPFFIEYDPTDGGYGYQKECVISGIKCVLTIDTFHTSYLSSESQLAHHVAQQSDALIFAYSGIYPMSIDRASSLKETLQPHIPGATFPPIAVVVTRSDCAEFNERGLAPGRELAINLGVPFFVTSAITGAGVTEVMEYLAKEVLQSRGVLESEATAESRSAGGSKKRSKMCCFV</sequence>
<dbReference type="PROSITE" id="PS51421">
    <property type="entry name" value="RAS"/>
    <property type="match status" value="1"/>
</dbReference>
<dbReference type="EMBL" id="JAANBB010000188">
    <property type="protein sequence ID" value="KAF7547097.1"/>
    <property type="molecule type" value="Genomic_DNA"/>
</dbReference>
<dbReference type="Gene3D" id="3.40.50.300">
    <property type="entry name" value="P-loop containing nucleotide triphosphate hydrolases"/>
    <property type="match status" value="1"/>
</dbReference>
<evidence type="ECO:0000313" key="5">
    <source>
        <dbReference type="Proteomes" id="UP000722485"/>
    </source>
</evidence>
<evidence type="ECO:0000313" key="4">
    <source>
        <dbReference type="EMBL" id="KAF7547097.1"/>
    </source>
</evidence>
<dbReference type="PROSITE" id="PS51419">
    <property type="entry name" value="RAB"/>
    <property type="match status" value="1"/>
</dbReference>
<dbReference type="GO" id="GO:0016020">
    <property type="term" value="C:membrane"/>
    <property type="evidence" value="ECO:0007669"/>
    <property type="project" value="InterPro"/>
</dbReference>
<dbReference type="InterPro" id="IPR020849">
    <property type="entry name" value="Small_GTPase_Ras-type"/>
</dbReference>
<gene>
    <name evidence="4" type="ORF">G7Z17_g7958</name>
</gene>
<dbReference type="SMART" id="SM00175">
    <property type="entry name" value="RAB"/>
    <property type="match status" value="1"/>
</dbReference>
<dbReference type="AlphaFoldDB" id="A0A9P5H222"/>
<keyword evidence="5" id="KW-1185">Reference proteome</keyword>
<proteinExistence type="predicted"/>
<dbReference type="Proteomes" id="UP000722485">
    <property type="component" value="Unassembled WGS sequence"/>
</dbReference>
<dbReference type="OrthoDB" id="265044at2759"/>
<dbReference type="SMART" id="SM00173">
    <property type="entry name" value="RAS"/>
    <property type="match status" value="1"/>
</dbReference>
<dbReference type="GO" id="GO:0003924">
    <property type="term" value="F:GTPase activity"/>
    <property type="evidence" value="ECO:0007669"/>
    <property type="project" value="InterPro"/>
</dbReference>
<evidence type="ECO:0000256" key="1">
    <source>
        <dbReference type="ARBA" id="ARBA00022741"/>
    </source>
</evidence>
<evidence type="ECO:0000256" key="2">
    <source>
        <dbReference type="ARBA" id="ARBA00023134"/>
    </source>
</evidence>
<protein>
    <submittedName>
        <fullName evidence="4">Uncharacterized protein</fullName>
    </submittedName>
</protein>
<keyword evidence="2" id="KW-0342">GTP-binding</keyword>
<dbReference type="GO" id="GO:0005525">
    <property type="term" value="F:GTP binding"/>
    <property type="evidence" value="ECO:0007669"/>
    <property type="project" value="UniProtKB-KW"/>
</dbReference>
<dbReference type="InterPro" id="IPR001806">
    <property type="entry name" value="Small_GTPase"/>
</dbReference>
<organism evidence="4 5">
    <name type="scientific">Cylindrodendrum hubeiense</name>
    <dbReference type="NCBI Taxonomy" id="595255"/>
    <lineage>
        <taxon>Eukaryota</taxon>
        <taxon>Fungi</taxon>
        <taxon>Dikarya</taxon>
        <taxon>Ascomycota</taxon>
        <taxon>Pezizomycotina</taxon>
        <taxon>Sordariomycetes</taxon>
        <taxon>Hypocreomycetidae</taxon>
        <taxon>Hypocreales</taxon>
        <taxon>Nectriaceae</taxon>
        <taxon>Cylindrodendrum</taxon>
    </lineage>
</organism>
<feature type="region of interest" description="Disordered" evidence="3">
    <location>
        <begin position="252"/>
        <end position="272"/>
    </location>
</feature>
<comment type="caution">
    <text evidence="4">The sequence shown here is derived from an EMBL/GenBank/DDBJ whole genome shotgun (WGS) entry which is preliminary data.</text>
</comment>
<reference evidence="4" key="1">
    <citation type="submission" date="2020-03" db="EMBL/GenBank/DDBJ databases">
        <title>Draft Genome Sequence of Cylindrodendrum hubeiense.</title>
        <authorList>
            <person name="Buettner E."/>
            <person name="Kellner H."/>
        </authorList>
    </citation>
    <scope>NUCLEOTIDE SEQUENCE</scope>
    <source>
        <strain evidence="4">IHI 201604</strain>
    </source>
</reference>
<evidence type="ECO:0000256" key="3">
    <source>
        <dbReference type="SAM" id="MobiDB-lite"/>
    </source>
</evidence>